<protein>
    <submittedName>
        <fullName evidence="6">NitT/TauT family transport system substrate-binding protein</fullName>
    </submittedName>
</protein>
<dbReference type="InterPro" id="IPR017793">
    <property type="entry name" value="ABC_transptr_urea-assoc_sub-bd"/>
</dbReference>
<evidence type="ECO:0000313" key="6">
    <source>
        <dbReference type="EMBL" id="TCK51877.1"/>
    </source>
</evidence>
<dbReference type="EMBL" id="SMGD01000013">
    <property type="protein sequence ID" value="TCK51877.1"/>
    <property type="molecule type" value="Genomic_DNA"/>
</dbReference>
<dbReference type="NCBIfam" id="TIGR03427">
    <property type="entry name" value="ABC_peri_uca"/>
    <property type="match status" value="1"/>
</dbReference>
<evidence type="ECO:0000256" key="2">
    <source>
        <dbReference type="ARBA" id="ARBA00010742"/>
    </source>
</evidence>
<dbReference type="GO" id="GO:0042597">
    <property type="term" value="C:periplasmic space"/>
    <property type="evidence" value="ECO:0007669"/>
    <property type="project" value="UniProtKB-SubCell"/>
</dbReference>
<comment type="subcellular location">
    <subcellularLocation>
        <location evidence="1">Periplasm</location>
    </subcellularLocation>
</comment>
<dbReference type="AlphaFoldDB" id="A0A4R1JLK6"/>
<organism evidence="6 7">
    <name type="scientific">Celerinatantimonas diazotrophica</name>
    <dbReference type="NCBI Taxonomy" id="412034"/>
    <lineage>
        <taxon>Bacteria</taxon>
        <taxon>Pseudomonadati</taxon>
        <taxon>Pseudomonadota</taxon>
        <taxon>Gammaproteobacteria</taxon>
        <taxon>Celerinatantimonadaceae</taxon>
        <taxon>Celerinatantimonas</taxon>
    </lineage>
</organism>
<reference evidence="6 7" key="1">
    <citation type="submission" date="2019-03" db="EMBL/GenBank/DDBJ databases">
        <title>Genomic Encyclopedia of Type Strains, Phase IV (KMG-IV): sequencing the most valuable type-strain genomes for metagenomic binning, comparative biology and taxonomic classification.</title>
        <authorList>
            <person name="Goeker M."/>
        </authorList>
    </citation>
    <scope>NUCLEOTIDE SEQUENCE [LARGE SCALE GENOMIC DNA]</scope>
    <source>
        <strain evidence="6 7">DSM 18577</strain>
    </source>
</reference>
<feature type="chain" id="PRO_5020185492" evidence="4">
    <location>
        <begin position="28"/>
        <end position="354"/>
    </location>
</feature>
<sequence>MLKSRLFKKLSTLCIPVLLLLSFSAAAKPTFNIAWSIYAGWMPWEYAQQSGILKKWADKYNIKINLTQVNDYIESINQYTAGKFAGCVMTNMDALTIPAASGIDSSAIIVGDYSDGNDGIVLKGKKSLRDIKGQRVNLVSLSVSEYLLARALQFQGLSEKDVTLVNTSDSDIVSSFQSPDVTAAVTWNPMLNVIKSQPGAHEVFSSHMIPGEILDLMVVKTNILKKHPELGKALTGAWYETMKVMHSDSKQGIAARTAMAKASGTDLANYDQQLKTTHMFYTAQEALKETTSPRLKETMSLIARFSYDHGLLGDGAPSAGYIGIQTPAGVYGDKGNIKFRFDPTFMNLAASGKL</sequence>
<comment type="caution">
    <text evidence="6">The sequence shown here is derived from an EMBL/GenBank/DDBJ whole genome shotgun (WGS) entry which is preliminary data.</text>
</comment>
<dbReference type="PANTHER" id="PTHR30024:SF47">
    <property type="entry name" value="TAURINE-BINDING PERIPLASMIC PROTEIN"/>
    <property type="match status" value="1"/>
</dbReference>
<evidence type="ECO:0000256" key="3">
    <source>
        <dbReference type="ARBA" id="ARBA00022729"/>
    </source>
</evidence>
<dbReference type="Pfam" id="PF09084">
    <property type="entry name" value="NMT1"/>
    <property type="match status" value="1"/>
</dbReference>
<gene>
    <name evidence="6" type="ORF">EV690_1959</name>
</gene>
<keyword evidence="3 4" id="KW-0732">Signal</keyword>
<dbReference type="InterPro" id="IPR015168">
    <property type="entry name" value="SsuA/THI5"/>
</dbReference>
<accession>A0A4R1JLK6</accession>
<evidence type="ECO:0000259" key="5">
    <source>
        <dbReference type="Pfam" id="PF09084"/>
    </source>
</evidence>
<comment type="similarity">
    <text evidence="2">Belongs to the bacterial solute-binding protein SsuA/TauA family.</text>
</comment>
<dbReference type="RefSeq" id="WP_131913112.1">
    <property type="nucleotide sequence ID" value="NZ_OU594967.1"/>
</dbReference>
<dbReference type="SUPFAM" id="SSF53850">
    <property type="entry name" value="Periplasmic binding protein-like II"/>
    <property type="match status" value="1"/>
</dbReference>
<dbReference type="OrthoDB" id="5292144at2"/>
<dbReference type="Proteomes" id="UP000295565">
    <property type="component" value="Unassembled WGS sequence"/>
</dbReference>
<dbReference type="Gene3D" id="3.40.190.10">
    <property type="entry name" value="Periplasmic binding protein-like II"/>
    <property type="match status" value="2"/>
</dbReference>
<keyword evidence="7" id="KW-1185">Reference proteome</keyword>
<evidence type="ECO:0000256" key="1">
    <source>
        <dbReference type="ARBA" id="ARBA00004418"/>
    </source>
</evidence>
<dbReference type="PANTHER" id="PTHR30024">
    <property type="entry name" value="ALIPHATIC SULFONATES-BINDING PROTEIN-RELATED"/>
    <property type="match status" value="1"/>
</dbReference>
<name>A0A4R1JLK6_9GAMM</name>
<feature type="domain" description="SsuA/THI5-like" evidence="5">
    <location>
        <begin position="125"/>
        <end position="246"/>
    </location>
</feature>
<evidence type="ECO:0000256" key="4">
    <source>
        <dbReference type="SAM" id="SignalP"/>
    </source>
</evidence>
<evidence type="ECO:0000313" key="7">
    <source>
        <dbReference type="Proteomes" id="UP000295565"/>
    </source>
</evidence>
<feature type="signal peptide" evidence="4">
    <location>
        <begin position="1"/>
        <end position="27"/>
    </location>
</feature>
<proteinExistence type="inferred from homology"/>